<evidence type="ECO:0000313" key="2">
    <source>
        <dbReference type="Proteomes" id="UP000474567"/>
    </source>
</evidence>
<protein>
    <submittedName>
        <fullName evidence="1">Uncharacterized protein</fullName>
    </submittedName>
</protein>
<comment type="caution">
    <text evidence="1">The sequence shown here is derived from an EMBL/GenBank/DDBJ whole genome shotgun (WGS) entry which is preliminary data.</text>
</comment>
<gene>
    <name evidence="1" type="ORF">FLACOL7796_04735</name>
</gene>
<organism evidence="1 2">
    <name type="scientific">Flavobacterium collinsii</name>
    <dbReference type="NCBI Taxonomy" id="1114861"/>
    <lineage>
        <taxon>Bacteria</taxon>
        <taxon>Pseudomonadati</taxon>
        <taxon>Bacteroidota</taxon>
        <taxon>Flavobacteriia</taxon>
        <taxon>Flavobacteriales</taxon>
        <taxon>Flavobacteriaceae</taxon>
        <taxon>Flavobacterium</taxon>
    </lineage>
</organism>
<sequence length="194" mass="23056">MILDKHGNPIIYHENFPHDMEVTNIEFGAGRNNFGKREYPNCFVTDLSYPKDIKSYFKDYHEDITDYHYLDNLCDFYNTNFQRKFENIILCNPFNYGFKGLGDAKKIFDRAGDILVDNGQIHIIGKSKNPWCKKESFNNFIKNTIPVFQSKYKFELESFENLDTNHQINKNYKFYTSELKIETVPDERLTIKKI</sequence>
<dbReference type="EMBL" id="CADCST010000194">
    <property type="protein sequence ID" value="CAA9203420.1"/>
    <property type="molecule type" value="Genomic_DNA"/>
</dbReference>
<proteinExistence type="predicted"/>
<reference evidence="1 2" key="1">
    <citation type="submission" date="2020-02" db="EMBL/GenBank/DDBJ databases">
        <authorList>
            <person name="Criscuolo A."/>
        </authorList>
    </citation>
    <scope>NUCLEOTIDE SEQUENCE [LARGE SCALE GENOMIC DNA]</scope>
    <source>
        <strain evidence="1">CECT7796</strain>
    </source>
</reference>
<name>A0ABN7ERB7_9FLAO</name>
<keyword evidence="2" id="KW-1185">Reference proteome</keyword>
<dbReference type="Proteomes" id="UP000474567">
    <property type="component" value="Unassembled WGS sequence"/>
</dbReference>
<accession>A0ABN7ERB7</accession>
<evidence type="ECO:0000313" key="1">
    <source>
        <dbReference type="EMBL" id="CAA9203420.1"/>
    </source>
</evidence>